<gene>
    <name evidence="1" type="ORF">LOY88_005204</name>
</gene>
<evidence type="ECO:0000313" key="1">
    <source>
        <dbReference type="EMBL" id="KAI2383568.1"/>
    </source>
</evidence>
<name>A0ACB8URK2_9EURO</name>
<organism evidence="1">
    <name type="scientific">Ophidiomyces ophidiicola</name>
    <dbReference type="NCBI Taxonomy" id="1387563"/>
    <lineage>
        <taxon>Eukaryota</taxon>
        <taxon>Fungi</taxon>
        <taxon>Dikarya</taxon>
        <taxon>Ascomycota</taxon>
        <taxon>Pezizomycotina</taxon>
        <taxon>Eurotiomycetes</taxon>
        <taxon>Eurotiomycetidae</taxon>
        <taxon>Onygenales</taxon>
        <taxon>Onygenaceae</taxon>
        <taxon>Ophidiomyces</taxon>
    </lineage>
</organism>
<proteinExistence type="predicted"/>
<dbReference type="EMBL" id="JALBCA010000088">
    <property type="protein sequence ID" value="KAI2383568.1"/>
    <property type="molecule type" value="Genomic_DNA"/>
</dbReference>
<reference evidence="1" key="1">
    <citation type="journal article" date="2022" name="bioRxiv">
        <title>Population genetic analysis of Ophidiomyces ophidiicola, the causative agent of snake fungal disease, indicates recent introductions to the USA.</title>
        <authorList>
            <person name="Ladner J.T."/>
            <person name="Palmer J.M."/>
            <person name="Ettinger C.L."/>
            <person name="Stajich J.E."/>
            <person name="Farrell T.M."/>
            <person name="Glorioso B.M."/>
            <person name="Lawson B."/>
            <person name="Price S.J."/>
            <person name="Stengle A.G."/>
            <person name="Grear D.A."/>
            <person name="Lorch J.M."/>
        </authorList>
    </citation>
    <scope>NUCLEOTIDE SEQUENCE</scope>
    <source>
        <strain evidence="1">NWHC 24266-5</strain>
    </source>
</reference>
<accession>A0ACB8URK2</accession>
<protein>
    <submittedName>
        <fullName evidence="1">Uncharacterized protein</fullName>
    </submittedName>
</protein>
<sequence length="359" mass="40005">MTSEKSHNKRVTELLVSFELQVAMENPEVPGIPVNEFCAVKASPGKGRGLFAACDLRVGTHILSDRHIVKIPGIVLDPDALTKLEIEFLTIAISEQLKEISKEKQREFFSLENAHKEVLGVFLGTAMTNAMAMGVQAKACGVYLNVSRINHGCRPNAVAIFNDSGEVMIHVVKSIPKGKEITITYIEPALTFSVRKNHLKHRFGFNCTCELCSRSPEERYASDMRLGAIVLLSNTIRVEGIAINEPLETLQNAHALWFLLKEEGIAEMIAPTFYYDAAIIAFAHGDRARTKVFAEKAKKAARLAYGANHTITAGADMLVNDPVAFGLIQKTTRWKQEVDKIPRGLSRRDFDKWLWKEEN</sequence>
<comment type="caution">
    <text evidence="1">The sequence shown here is derived from an EMBL/GenBank/DDBJ whole genome shotgun (WGS) entry which is preliminary data.</text>
</comment>